<dbReference type="PROSITE" id="PS51257">
    <property type="entry name" value="PROKAR_LIPOPROTEIN"/>
    <property type="match status" value="1"/>
</dbReference>
<reference evidence="1" key="1">
    <citation type="submission" date="2018-05" db="EMBL/GenBank/DDBJ databases">
        <authorList>
            <person name="Lanie J.A."/>
            <person name="Ng W.-L."/>
            <person name="Kazmierczak K.M."/>
            <person name="Andrzejewski T.M."/>
            <person name="Davidsen T.M."/>
            <person name="Wayne K.J."/>
            <person name="Tettelin H."/>
            <person name="Glass J.I."/>
            <person name="Rusch D."/>
            <person name="Podicherti R."/>
            <person name="Tsui H.-C.T."/>
            <person name="Winkler M.E."/>
        </authorList>
    </citation>
    <scope>NUCLEOTIDE SEQUENCE</scope>
</reference>
<evidence type="ECO:0000313" key="1">
    <source>
        <dbReference type="EMBL" id="SVC33636.1"/>
    </source>
</evidence>
<proteinExistence type="predicted"/>
<accession>A0A382LAA3</accession>
<dbReference type="AlphaFoldDB" id="A0A382LAA3"/>
<name>A0A382LAA3_9ZZZZ</name>
<feature type="non-terminal residue" evidence="1">
    <location>
        <position position="72"/>
    </location>
</feature>
<organism evidence="1">
    <name type="scientific">marine metagenome</name>
    <dbReference type="NCBI Taxonomy" id="408172"/>
    <lineage>
        <taxon>unclassified sequences</taxon>
        <taxon>metagenomes</taxon>
        <taxon>ecological metagenomes</taxon>
    </lineage>
</organism>
<dbReference type="EMBL" id="UINC01085776">
    <property type="protein sequence ID" value="SVC33636.1"/>
    <property type="molecule type" value="Genomic_DNA"/>
</dbReference>
<sequence>MRGKTLVVGLGVILSVILIFGCSSNENDGESSPGNQNQEKYGQVAKSVASAAMPLIPSEYGTGEPRFQISSD</sequence>
<protein>
    <submittedName>
        <fullName evidence="1">Uncharacterized protein</fullName>
    </submittedName>
</protein>
<gene>
    <name evidence="1" type="ORF">METZ01_LOCUS286490</name>
</gene>